<evidence type="ECO:0000256" key="1">
    <source>
        <dbReference type="SAM" id="MobiDB-lite"/>
    </source>
</evidence>
<dbReference type="Proteomes" id="UP000001555">
    <property type="component" value="Unassembled WGS sequence"/>
</dbReference>
<keyword evidence="2" id="KW-0812">Transmembrane</keyword>
<keyword evidence="5" id="KW-1185">Reference proteome</keyword>
<reference evidence="4" key="2">
    <citation type="submission" date="2020-05" db="UniProtKB">
        <authorList>
            <consortium name="EnsemblMetazoa"/>
        </authorList>
    </citation>
    <scope>IDENTIFICATION</scope>
    <source>
        <strain evidence="4">wikel</strain>
    </source>
</reference>
<accession>B7P6U0</accession>
<evidence type="ECO:0000256" key="2">
    <source>
        <dbReference type="SAM" id="Phobius"/>
    </source>
</evidence>
<feature type="region of interest" description="Disordered" evidence="1">
    <location>
        <begin position="165"/>
        <end position="184"/>
    </location>
</feature>
<organism>
    <name type="scientific">Ixodes scapularis</name>
    <name type="common">Black-legged tick</name>
    <name type="synonym">Deer tick</name>
    <dbReference type="NCBI Taxonomy" id="6945"/>
    <lineage>
        <taxon>Eukaryota</taxon>
        <taxon>Metazoa</taxon>
        <taxon>Ecdysozoa</taxon>
        <taxon>Arthropoda</taxon>
        <taxon>Chelicerata</taxon>
        <taxon>Arachnida</taxon>
        <taxon>Acari</taxon>
        <taxon>Parasitiformes</taxon>
        <taxon>Ixodida</taxon>
        <taxon>Ixodoidea</taxon>
        <taxon>Ixodidae</taxon>
        <taxon>Ixodinae</taxon>
        <taxon>Ixodes</taxon>
    </lineage>
</organism>
<dbReference type="VEuPathDB" id="VectorBase:ISCP_036281"/>
<keyword evidence="2" id="KW-1133">Transmembrane helix</keyword>
<protein>
    <submittedName>
        <fullName evidence="3 4">Uncharacterized protein</fullName>
    </submittedName>
</protein>
<dbReference type="VEuPathDB" id="VectorBase:ISCI000215"/>
<sequence length="184" mass="19165">MEAGLHTQVSLPVVLINREGLYVIIAVLGVSILGCACVLTYSFTNYTKLKKNAEEVRNYISSKTKLAAQSGGGNNKRLVASTGPNGHPRNRGKSVADLSLSAAGGTAGSTAGGGRPVPLMTNETYAIVAKQSLELEMNQKQPFFPQDQTAKVVSAALLNQSTVVRSGNAATESTSTQRSVSPAA</sequence>
<dbReference type="HOGENOM" id="CLU_1469795_0_0_1"/>
<reference evidence="3 5" key="1">
    <citation type="submission" date="2008-03" db="EMBL/GenBank/DDBJ databases">
        <title>Annotation of Ixodes scapularis.</title>
        <authorList>
            <consortium name="Ixodes scapularis Genome Project Consortium"/>
            <person name="Caler E."/>
            <person name="Hannick L.I."/>
            <person name="Bidwell S."/>
            <person name="Joardar V."/>
            <person name="Thiagarajan M."/>
            <person name="Amedeo P."/>
            <person name="Galinsky K.J."/>
            <person name="Schobel S."/>
            <person name="Inman J."/>
            <person name="Hostetler J."/>
            <person name="Miller J."/>
            <person name="Hammond M."/>
            <person name="Megy K."/>
            <person name="Lawson D."/>
            <person name="Kodira C."/>
            <person name="Sutton G."/>
            <person name="Meyer J."/>
            <person name="Hill C.A."/>
            <person name="Birren B."/>
            <person name="Nene V."/>
            <person name="Collins F."/>
            <person name="Alarcon-Chaidez F."/>
            <person name="Wikel S."/>
            <person name="Strausberg R."/>
        </authorList>
    </citation>
    <scope>NUCLEOTIDE SEQUENCE [LARGE SCALE GENOMIC DNA]</scope>
    <source>
        <strain evidence="5">Wikel</strain>
        <strain evidence="3">Wikel colony</strain>
    </source>
</reference>
<evidence type="ECO:0000313" key="5">
    <source>
        <dbReference type="Proteomes" id="UP000001555"/>
    </source>
</evidence>
<proteinExistence type="predicted"/>
<dbReference type="VEuPathDB" id="VectorBase:ISCW000215"/>
<dbReference type="EMBL" id="DS647752">
    <property type="protein sequence ID" value="EEC02312.1"/>
    <property type="molecule type" value="Genomic_DNA"/>
</dbReference>
<name>B7P6U0_IXOSC</name>
<keyword evidence="2" id="KW-0472">Membrane</keyword>
<dbReference type="InParanoid" id="B7P6U0"/>
<evidence type="ECO:0000313" key="3">
    <source>
        <dbReference type="EMBL" id="EEC02312.1"/>
    </source>
</evidence>
<evidence type="ECO:0000313" key="4">
    <source>
        <dbReference type="EnsemblMetazoa" id="ISCW000215-PA"/>
    </source>
</evidence>
<dbReference type="PaxDb" id="6945-B7P6U0"/>
<feature type="region of interest" description="Disordered" evidence="1">
    <location>
        <begin position="67"/>
        <end position="93"/>
    </location>
</feature>
<dbReference type="AlphaFoldDB" id="B7P6U0"/>
<dbReference type="EnsemblMetazoa" id="ISCW000215-RA">
    <property type="protein sequence ID" value="ISCW000215-PA"/>
    <property type="gene ID" value="ISCW000215"/>
</dbReference>
<dbReference type="EMBL" id="ABJB010511575">
    <property type="status" value="NOT_ANNOTATED_CDS"/>
    <property type="molecule type" value="Genomic_DNA"/>
</dbReference>
<feature type="transmembrane region" description="Helical" evidence="2">
    <location>
        <begin position="20"/>
        <end position="41"/>
    </location>
</feature>
<gene>
    <name evidence="3" type="ORF">IscW_ISCW000215</name>
</gene>
<dbReference type="OrthoDB" id="6506451at2759"/>